<dbReference type="PROSITE" id="PS51186">
    <property type="entry name" value="GNAT"/>
    <property type="match status" value="1"/>
</dbReference>
<keyword evidence="3" id="KW-1185">Reference proteome</keyword>
<reference evidence="2 3" key="1">
    <citation type="submission" date="2019-12" db="EMBL/GenBank/DDBJ databases">
        <title>Deinococcus sp. HMF7620 Genome sequencing and assembly.</title>
        <authorList>
            <person name="Kang H."/>
            <person name="Kim H."/>
            <person name="Joh K."/>
        </authorList>
    </citation>
    <scope>NUCLEOTIDE SEQUENCE [LARGE SCALE GENOMIC DNA]</scope>
    <source>
        <strain evidence="2 3">HMF7620</strain>
    </source>
</reference>
<dbReference type="Pfam" id="PF00583">
    <property type="entry name" value="Acetyltransf_1"/>
    <property type="match status" value="1"/>
</dbReference>
<dbReference type="CDD" id="cd04301">
    <property type="entry name" value="NAT_SF"/>
    <property type="match status" value="1"/>
</dbReference>
<name>A0A7C9I968_9DEIO</name>
<accession>A0A7C9I968</accession>
<dbReference type="Gene3D" id="3.40.630.30">
    <property type="match status" value="1"/>
</dbReference>
<organism evidence="2 3">
    <name type="scientific">Deinococcus arboris</name>
    <dbReference type="NCBI Taxonomy" id="2682977"/>
    <lineage>
        <taxon>Bacteria</taxon>
        <taxon>Thermotogati</taxon>
        <taxon>Deinococcota</taxon>
        <taxon>Deinococci</taxon>
        <taxon>Deinococcales</taxon>
        <taxon>Deinococcaceae</taxon>
        <taxon>Deinococcus</taxon>
    </lineage>
</organism>
<dbReference type="EMBL" id="WQLB01000004">
    <property type="protein sequence ID" value="MVN86026.1"/>
    <property type="molecule type" value="Genomic_DNA"/>
</dbReference>
<sequence>MTPRTLRAIPPAQADLALAALSDLRPHSPQTASPDALRAFLTQAEAEGYRLVGAFAPGQPEAVAVAGYRVMNLLYAGTVLYVDDLSTRPAARGQGHAAALLGWLEKEAGRLGCAALHLDSGVGEDRFTAHRQYLKAGLNITAHHFSKRLGHGEQR</sequence>
<dbReference type="GO" id="GO:0016747">
    <property type="term" value="F:acyltransferase activity, transferring groups other than amino-acyl groups"/>
    <property type="evidence" value="ECO:0007669"/>
    <property type="project" value="InterPro"/>
</dbReference>
<evidence type="ECO:0000313" key="3">
    <source>
        <dbReference type="Proteomes" id="UP000483286"/>
    </source>
</evidence>
<evidence type="ECO:0000313" key="2">
    <source>
        <dbReference type="EMBL" id="MVN86026.1"/>
    </source>
</evidence>
<comment type="caution">
    <text evidence="2">The sequence shown here is derived from an EMBL/GenBank/DDBJ whole genome shotgun (WGS) entry which is preliminary data.</text>
</comment>
<dbReference type="Proteomes" id="UP000483286">
    <property type="component" value="Unassembled WGS sequence"/>
</dbReference>
<dbReference type="SUPFAM" id="SSF55729">
    <property type="entry name" value="Acyl-CoA N-acyltransferases (Nat)"/>
    <property type="match status" value="1"/>
</dbReference>
<feature type="domain" description="N-acetyltransferase" evidence="1">
    <location>
        <begin position="4"/>
        <end position="155"/>
    </location>
</feature>
<dbReference type="InterPro" id="IPR000182">
    <property type="entry name" value="GNAT_dom"/>
</dbReference>
<keyword evidence="2" id="KW-0808">Transferase</keyword>
<dbReference type="InterPro" id="IPR016181">
    <property type="entry name" value="Acyl_CoA_acyltransferase"/>
</dbReference>
<protein>
    <submittedName>
        <fullName evidence="2">GNAT family N-acetyltransferase</fullName>
    </submittedName>
</protein>
<proteinExistence type="predicted"/>
<dbReference type="AlphaFoldDB" id="A0A7C9I968"/>
<gene>
    <name evidence="2" type="ORF">GO986_04535</name>
</gene>
<evidence type="ECO:0000259" key="1">
    <source>
        <dbReference type="PROSITE" id="PS51186"/>
    </source>
</evidence>
<dbReference type="RefSeq" id="WP_369409145.1">
    <property type="nucleotide sequence ID" value="NZ_WQLB01000004.1"/>
</dbReference>